<comment type="caution">
    <text evidence="1">The sequence shown here is derived from an EMBL/GenBank/DDBJ whole genome shotgun (WGS) entry which is preliminary data.</text>
</comment>
<sequence length="199" mass="21842">MCLLPVMRGQAQQAAPIDVTNSAVAAVKALGEQVVLGKHKVAFERMYDEWKVRAAKQAGGMEKLQAQLDAIPGQMAKQGVQLISFKAQGEPTSYEVQMGKETVTEDGKLVEKAIYKKWLVLVPTVTEYRIAAPAEKGTVPKFAVIQSTGFQVAISDKDKNDWSFIDGASLTVAELRRVFNTLPENTQLPPIKRKQVEGK</sequence>
<dbReference type="EMBL" id="JBBUKT010000001">
    <property type="protein sequence ID" value="MEK7949081.1"/>
    <property type="molecule type" value="Genomic_DNA"/>
</dbReference>
<dbReference type="Proteomes" id="UP001371305">
    <property type="component" value="Unassembled WGS sequence"/>
</dbReference>
<evidence type="ECO:0000313" key="1">
    <source>
        <dbReference type="EMBL" id="MEK7949081.1"/>
    </source>
</evidence>
<dbReference type="RefSeq" id="WP_341402482.1">
    <property type="nucleotide sequence ID" value="NZ_JBBUKT010000001.1"/>
</dbReference>
<keyword evidence="2" id="KW-1185">Reference proteome</keyword>
<name>A0ABU9APH5_9BACT</name>
<evidence type="ECO:0000313" key="2">
    <source>
        <dbReference type="Proteomes" id="UP001371305"/>
    </source>
</evidence>
<proteinExistence type="predicted"/>
<accession>A0ABU9APH5</accession>
<gene>
    <name evidence="1" type="ORF">WKV53_01165</name>
</gene>
<organism evidence="1 2">
    <name type="scientific">Luteolibacter soli</name>
    <dbReference type="NCBI Taxonomy" id="3135280"/>
    <lineage>
        <taxon>Bacteria</taxon>
        <taxon>Pseudomonadati</taxon>
        <taxon>Verrucomicrobiota</taxon>
        <taxon>Verrucomicrobiia</taxon>
        <taxon>Verrucomicrobiales</taxon>
        <taxon>Verrucomicrobiaceae</taxon>
        <taxon>Luteolibacter</taxon>
    </lineage>
</organism>
<protein>
    <submittedName>
        <fullName evidence="1">Uncharacterized protein</fullName>
    </submittedName>
</protein>
<reference evidence="1 2" key="1">
    <citation type="submission" date="2024-04" db="EMBL/GenBank/DDBJ databases">
        <title>Luteolibacter sp. isolated from soil.</title>
        <authorList>
            <person name="An J."/>
        </authorList>
    </citation>
    <scope>NUCLEOTIDE SEQUENCE [LARGE SCALE GENOMIC DNA]</scope>
    <source>
        <strain evidence="1 2">Y139</strain>
    </source>
</reference>